<evidence type="ECO:0000313" key="4">
    <source>
        <dbReference type="Proteomes" id="UP000515498"/>
    </source>
</evidence>
<proteinExistence type="predicted"/>
<dbReference type="KEGG" id="mflu:HZU40_15075"/>
<name>A0A1G4W5X2_9MYCO</name>
<dbReference type="EMBL" id="FMUB01000004">
    <property type="protein sequence ID" value="SCX17306.1"/>
    <property type="molecule type" value="Genomic_DNA"/>
</dbReference>
<organism evidence="2 3">
    <name type="scientific">Mycolicibacterium fluoranthenivorans</name>
    <dbReference type="NCBI Taxonomy" id="258505"/>
    <lineage>
        <taxon>Bacteria</taxon>
        <taxon>Bacillati</taxon>
        <taxon>Actinomycetota</taxon>
        <taxon>Actinomycetes</taxon>
        <taxon>Mycobacteriales</taxon>
        <taxon>Mycobacteriaceae</taxon>
        <taxon>Mycolicibacterium</taxon>
    </lineage>
</organism>
<dbReference type="EMBL" id="CP059894">
    <property type="protein sequence ID" value="QNJ95422.1"/>
    <property type="molecule type" value="Genomic_DNA"/>
</dbReference>
<dbReference type="Proteomes" id="UP000199707">
    <property type="component" value="Unassembled WGS sequence"/>
</dbReference>
<gene>
    <name evidence="1" type="ORF">HZU40_15075</name>
    <name evidence="2" type="ORF">SAMN02799620_02458</name>
</gene>
<evidence type="ECO:0000313" key="2">
    <source>
        <dbReference type="EMBL" id="SCX17306.1"/>
    </source>
</evidence>
<accession>A0A1G4W5X2</accession>
<dbReference type="AlphaFoldDB" id="A0A1G4W5X2"/>
<evidence type="ECO:0000313" key="3">
    <source>
        <dbReference type="Proteomes" id="UP000199707"/>
    </source>
</evidence>
<reference evidence="3" key="2">
    <citation type="submission" date="2016-10" db="EMBL/GenBank/DDBJ databases">
        <authorList>
            <person name="Varghese N."/>
            <person name="Submissions S."/>
        </authorList>
    </citation>
    <scope>NUCLEOTIDE SEQUENCE [LARGE SCALE GENOMIC DNA]</scope>
    <source>
        <strain evidence="3">UNC267MFSha1.1M11</strain>
    </source>
</reference>
<dbReference type="RefSeq" id="WP_139169935.1">
    <property type="nucleotide sequence ID" value="NZ_CP059894.1"/>
</dbReference>
<reference evidence="1 4" key="3">
    <citation type="submission" date="2020-07" db="EMBL/GenBank/DDBJ databases">
        <title>Draft genome sequence of four isobutane-metabolizing strains capable of cometabolically degrading diverse ether contaminants.</title>
        <authorList>
            <person name="Chen W."/>
            <person name="Faulkner N."/>
            <person name="Smith C."/>
            <person name="Hyman M."/>
        </authorList>
    </citation>
    <scope>NUCLEOTIDE SEQUENCE [LARGE SCALE GENOMIC DNA]</scope>
    <source>
        <strain evidence="1 4">2A</strain>
    </source>
</reference>
<dbReference type="Proteomes" id="UP000515498">
    <property type="component" value="Chromosome"/>
</dbReference>
<evidence type="ECO:0000313" key="1">
    <source>
        <dbReference type="EMBL" id="QNJ95422.1"/>
    </source>
</evidence>
<sequence>MAMNRVDTNVVELAPRRARQNMRALLQAKRRHPSSIGNVAMARPTPVSAPVTEHICQVLPFKR</sequence>
<protein>
    <submittedName>
        <fullName evidence="2">Uncharacterized protein</fullName>
    </submittedName>
</protein>
<reference evidence="2" key="1">
    <citation type="submission" date="2016-10" db="EMBL/GenBank/DDBJ databases">
        <authorList>
            <person name="de Groot N.N."/>
        </authorList>
    </citation>
    <scope>NUCLEOTIDE SEQUENCE [LARGE SCALE GENOMIC DNA]</scope>
    <source>
        <strain evidence="2">UNC267MFSha1.1M11</strain>
    </source>
</reference>